<comment type="caution">
    <text evidence="1">The sequence shown here is derived from an EMBL/GenBank/DDBJ whole genome shotgun (WGS) entry which is preliminary data.</text>
</comment>
<reference evidence="1 2" key="1">
    <citation type="submission" date="2024-10" db="EMBL/GenBank/DDBJ databases">
        <authorList>
            <person name="Topkara A.R."/>
            <person name="Saygin H."/>
        </authorList>
    </citation>
    <scope>NUCLEOTIDE SEQUENCE [LARGE SCALE GENOMIC DNA]</scope>
    <source>
        <strain evidence="1 2">M3C6</strain>
    </source>
</reference>
<organism evidence="1 2">
    <name type="scientific">Nonomuraea marmarensis</name>
    <dbReference type="NCBI Taxonomy" id="3351344"/>
    <lineage>
        <taxon>Bacteria</taxon>
        <taxon>Bacillati</taxon>
        <taxon>Actinomycetota</taxon>
        <taxon>Actinomycetes</taxon>
        <taxon>Streptosporangiales</taxon>
        <taxon>Streptosporangiaceae</taxon>
        <taxon>Nonomuraea</taxon>
    </lineage>
</organism>
<evidence type="ECO:0000313" key="1">
    <source>
        <dbReference type="EMBL" id="MFG1704801.1"/>
    </source>
</evidence>
<keyword evidence="2" id="KW-1185">Reference proteome</keyword>
<accession>A0ABW7AE73</accession>
<proteinExistence type="predicted"/>
<sequence length="59" mass="6526">MFKASCTNHYRTGLIEIIEALEFGSTNTVHAPMMQALALIKRYKAGSTGVTSRPCRVPR</sequence>
<protein>
    <submittedName>
        <fullName evidence="1">Uncharacterized protein</fullName>
    </submittedName>
</protein>
<dbReference type="Proteomes" id="UP001603978">
    <property type="component" value="Unassembled WGS sequence"/>
</dbReference>
<dbReference type="EMBL" id="JBICRM010000008">
    <property type="protein sequence ID" value="MFG1704801.1"/>
    <property type="molecule type" value="Genomic_DNA"/>
</dbReference>
<evidence type="ECO:0000313" key="2">
    <source>
        <dbReference type="Proteomes" id="UP001603978"/>
    </source>
</evidence>
<dbReference type="RefSeq" id="WP_393166171.1">
    <property type="nucleotide sequence ID" value="NZ_JBICRM010000008.1"/>
</dbReference>
<name>A0ABW7AE73_9ACTN</name>
<gene>
    <name evidence="1" type="ORF">ACFLIM_16570</name>
</gene>